<sequence length="656" mass="73763">MSDFEDDASAFLEDVPIKEKTGKNRKRLKRKATKELSRILKQTEFDDFVEFASNSSQSPLNSSFGDSEIINNVISDNTAGCSTLPEQSATNTSSISSDEDTNSADSEMIRTDSEMISADSEMISADSEMISTDSEMISTGGEMISTGGDRISTGGDRINNTCNDIEIGSLNDKLRLWAQKYKVKGNATSALLKILNEYHPELPLDCRTLLKTCRDSNVTKKGGEEFCYFGIKNHLQKLDLQKVCPEKKILMRVNVDGLPLSKTRAYIKAIKNHNSYYGCEKCTQKGVYVAGGVKFLEIVSPLRTDEDFASFSQEEHHVGATPLGEITSTSFGLVSSFPLDAMHLVDLGVMRKLLLYWLRKGNKTKENSTRISQKQISEVSENLIALEKSMPIEFSRKPRSLKDVDRWKATEFRQFLLYLGPIALKQVLPDRLYRHFLCLHISIYILSHPHYCSDENYILFAENVLKSFVEDMKCIYGSKALVYNVHNLLHIANDVRAHGPVPNFSCYNFENYLGQIKQMLRTPTNHLSQLSKKLSEQMFMVVNKPDEAKLVKKIGTMSHDLCYGAEYASVILDVFTISAKPRDSCVLLKSKKIFTVKHIVETDYEAAASTRFSSLDREKLSELFGKALSGACEWNGRKARKSDLNEECSLSLNTNC</sequence>
<proteinExistence type="predicted"/>
<evidence type="ECO:0000256" key="1">
    <source>
        <dbReference type="SAM" id="MobiDB-lite"/>
    </source>
</evidence>
<dbReference type="PANTHER" id="PTHR33053">
    <property type="entry name" value="PROTEIN, PUTATIVE-RELATED"/>
    <property type="match status" value="1"/>
</dbReference>
<dbReference type="AlphaFoldDB" id="A0AAV6TJP6"/>
<keyword evidence="3" id="KW-1185">Reference proteome</keyword>
<feature type="compositionally biased region" description="Polar residues" evidence="1">
    <location>
        <begin position="81"/>
        <end position="96"/>
    </location>
</feature>
<accession>A0AAV6TJP6</accession>
<organism evidence="2 3">
    <name type="scientific">Oedothorax gibbosus</name>
    <dbReference type="NCBI Taxonomy" id="931172"/>
    <lineage>
        <taxon>Eukaryota</taxon>
        <taxon>Metazoa</taxon>
        <taxon>Ecdysozoa</taxon>
        <taxon>Arthropoda</taxon>
        <taxon>Chelicerata</taxon>
        <taxon>Arachnida</taxon>
        <taxon>Araneae</taxon>
        <taxon>Araneomorphae</taxon>
        <taxon>Entelegynae</taxon>
        <taxon>Araneoidea</taxon>
        <taxon>Linyphiidae</taxon>
        <taxon>Erigoninae</taxon>
        <taxon>Oedothorax</taxon>
    </lineage>
</organism>
<dbReference type="PANTHER" id="PTHR33053:SF25">
    <property type="entry name" value="TRANSPOSASE DOMAIN-CONTAINING PROTEIN"/>
    <property type="match status" value="1"/>
</dbReference>
<name>A0AAV6TJP6_9ARAC</name>
<evidence type="ECO:0008006" key="4">
    <source>
        <dbReference type="Google" id="ProtNLM"/>
    </source>
</evidence>
<feature type="region of interest" description="Disordered" evidence="1">
    <location>
        <begin position="81"/>
        <end position="106"/>
    </location>
</feature>
<reference evidence="2 3" key="1">
    <citation type="journal article" date="2022" name="Nat. Ecol. Evol.">
        <title>A masculinizing supergene underlies an exaggerated male reproductive morph in a spider.</title>
        <authorList>
            <person name="Hendrickx F."/>
            <person name="De Corte Z."/>
            <person name="Sonet G."/>
            <person name="Van Belleghem S.M."/>
            <person name="Kostlbacher S."/>
            <person name="Vangestel C."/>
        </authorList>
    </citation>
    <scope>NUCLEOTIDE SEQUENCE [LARGE SCALE GENOMIC DNA]</scope>
    <source>
        <strain evidence="2">W744_W776</strain>
    </source>
</reference>
<evidence type="ECO:0000313" key="2">
    <source>
        <dbReference type="EMBL" id="KAG8171680.1"/>
    </source>
</evidence>
<comment type="caution">
    <text evidence="2">The sequence shown here is derived from an EMBL/GenBank/DDBJ whole genome shotgun (WGS) entry which is preliminary data.</text>
</comment>
<protein>
    <recommendedName>
        <fullName evidence="4">Transposase domain-containing protein</fullName>
    </recommendedName>
</protein>
<dbReference type="EMBL" id="JAFNEN010003696">
    <property type="protein sequence ID" value="KAG8171680.1"/>
    <property type="molecule type" value="Genomic_DNA"/>
</dbReference>
<gene>
    <name evidence="2" type="ORF">JTE90_013407</name>
</gene>
<dbReference type="Proteomes" id="UP000827092">
    <property type="component" value="Unassembled WGS sequence"/>
</dbReference>
<evidence type="ECO:0000313" key="3">
    <source>
        <dbReference type="Proteomes" id="UP000827092"/>
    </source>
</evidence>